<keyword evidence="2" id="KW-1185">Reference proteome</keyword>
<proteinExistence type="predicted"/>
<sequence>PLLVVALLFRSKPGFGSLPHVVDSVSAFLDSSVQLPLSKASKFGSLALLNRIWHCRLDLEAEVNAPWSIRSLLRCEVHYERFQFTGALIEAVKRRDMAMSRWLFEHFTEFWVTESIVEAAVSVGDMDILRYFAEHDESGADASDRRVAADQQRPLRLVCWGYQDMAKAAEARHIDVVRWLRDKAVENERNAVEAMEAAVANGDLELVELMEQITGVQPVSHYFTAAVHGPIALLERMAEDFVISAKMTLGALVTTAEKGDLETVRWLIERDWNDEDLDSDDGYNDWEDDDYGYGWGARRQESTHPTHVTNVGGEACLAIHTAAINGHLDVAKKHPRSHRRTSGS</sequence>
<dbReference type="InParanoid" id="G4Z9L5"/>
<dbReference type="InterPro" id="IPR052050">
    <property type="entry name" value="SecEffector_AnkRepeat"/>
</dbReference>
<dbReference type="PANTHER" id="PTHR46586:SF3">
    <property type="entry name" value="ANKYRIN REPEAT-CONTAINING PROTEIN"/>
    <property type="match status" value="1"/>
</dbReference>
<evidence type="ECO:0000313" key="1">
    <source>
        <dbReference type="EMBL" id="EGZ19129.1"/>
    </source>
</evidence>
<evidence type="ECO:0008006" key="3">
    <source>
        <dbReference type="Google" id="ProtNLM"/>
    </source>
</evidence>
<dbReference type="Proteomes" id="UP000002640">
    <property type="component" value="Unassembled WGS sequence"/>
</dbReference>
<dbReference type="KEGG" id="psoj:PHYSODRAFT_491788"/>
<organism evidence="1 2">
    <name type="scientific">Phytophthora sojae (strain P6497)</name>
    <name type="common">Soybean stem and root rot agent</name>
    <name type="synonym">Phytophthora megasperma f. sp. glycines</name>
    <dbReference type="NCBI Taxonomy" id="1094619"/>
    <lineage>
        <taxon>Eukaryota</taxon>
        <taxon>Sar</taxon>
        <taxon>Stramenopiles</taxon>
        <taxon>Oomycota</taxon>
        <taxon>Peronosporomycetes</taxon>
        <taxon>Peronosporales</taxon>
        <taxon>Peronosporaceae</taxon>
        <taxon>Phytophthora</taxon>
    </lineage>
</organism>
<reference evidence="1 2" key="1">
    <citation type="journal article" date="2006" name="Science">
        <title>Phytophthora genome sequences uncover evolutionary origins and mechanisms of pathogenesis.</title>
        <authorList>
            <person name="Tyler B.M."/>
            <person name="Tripathy S."/>
            <person name="Zhang X."/>
            <person name="Dehal P."/>
            <person name="Jiang R.H."/>
            <person name="Aerts A."/>
            <person name="Arredondo F.D."/>
            <person name="Baxter L."/>
            <person name="Bensasson D."/>
            <person name="Beynon J.L."/>
            <person name="Chapman J."/>
            <person name="Damasceno C.M."/>
            <person name="Dorrance A.E."/>
            <person name="Dou D."/>
            <person name="Dickerman A.W."/>
            <person name="Dubchak I.L."/>
            <person name="Garbelotto M."/>
            <person name="Gijzen M."/>
            <person name="Gordon S.G."/>
            <person name="Govers F."/>
            <person name="Grunwald N.J."/>
            <person name="Huang W."/>
            <person name="Ivors K.L."/>
            <person name="Jones R.W."/>
            <person name="Kamoun S."/>
            <person name="Krampis K."/>
            <person name="Lamour K.H."/>
            <person name="Lee M.K."/>
            <person name="McDonald W.H."/>
            <person name="Medina M."/>
            <person name="Meijer H.J."/>
            <person name="Nordberg E.K."/>
            <person name="Maclean D.J."/>
            <person name="Ospina-Giraldo M.D."/>
            <person name="Morris P.F."/>
            <person name="Phuntumart V."/>
            <person name="Putnam N.H."/>
            <person name="Rash S."/>
            <person name="Rose J.K."/>
            <person name="Sakihama Y."/>
            <person name="Salamov A.A."/>
            <person name="Savidor A."/>
            <person name="Scheuring C.F."/>
            <person name="Smith B.M."/>
            <person name="Sobral B.W."/>
            <person name="Terry A."/>
            <person name="Torto-Alalibo T.A."/>
            <person name="Win J."/>
            <person name="Xu Z."/>
            <person name="Zhang H."/>
            <person name="Grigoriev I.V."/>
            <person name="Rokhsar D.S."/>
            <person name="Boore J.L."/>
        </authorList>
    </citation>
    <scope>NUCLEOTIDE SEQUENCE [LARGE SCALE GENOMIC DNA]</scope>
    <source>
        <strain evidence="1 2">P6497</strain>
    </source>
</reference>
<dbReference type="InterPro" id="IPR036770">
    <property type="entry name" value="Ankyrin_rpt-contain_sf"/>
</dbReference>
<dbReference type="SMR" id="G4Z9L5"/>
<name>G4Z9L5_PHYSP</name>
<feature type="non-terminal residue" evidence="1">
    <location>
        <position position="1"/>
    </location>
</feature>
<dbReference type="OMA" id="CEVHYER"/>
<gene>
    <name evidence="1" type="ORF">PHYSODRAFT_491788</name>
</gene>
<evidence type="ECO:0000313" key="2">
    <source>
        <dbReference type="Proteomes" id="UP000002640"/>
    </source>
</evidence>
<protein>
    <recommendedName>
        <fullName evidence="3">Ankyrin repeat protein</fullName>
    </recommendedName>
</protein>
<dbReference type="EMBL" id="JH159153">
    <property type="protein sequence ID" value="EGZ19129.1"/>
    <property type="molecule type" value="Genomic_DNA"/>
</dbReference>
<dbReference type="GeneID" id="20656754"/>
<dbReference type="PANTHER" id="PTHR46586">
    <property type="entry name" value="ANKYRIN REPEAT-CONTAINING PROTEIN"/>
    <property type="match status" value="1"/>
</dbReference>
<dbReference type="AlphaFoldDB" id="G4Z9L5"/>
<dbReference type="RefSeq" id="XP_009521846.1">
    <property type="nucleotide sequence ID" value="XM_009523551.1"/>
</dbReference>
<dbReference type="Gene3D" id="1.25.40.20">
    <property type="entry name" value="Ankyrin repeat-containing domain"/>
    <property type="match status" value="1"/>
</dbReference>
<accession>G4Z9L5</accession>
<dbReference type="SUPFAM" id="SSF48403">
    <property type="entry name" value="Ankyrin repeat"/>
    <property type="match status" value="1"/>
</dbReference>